<feature type="non-terminal residue" evidence="1">
    <location>
        <position position="1"/>
    </location>
</feature>
<protein>
    <submittedName>
        <fullName evidence="1">Uncharacterized protein</fullName>
    </submittedName>
</protein>
<evidence type="ECO:0000313" key="1">
    <source>
        <dbReference type="EMBL" id="AYV85710.1"/>
    </source>
</evidence>
<gene>
    <name evidence="1" type="ORF">Satyrvirus32_10</name>
</gene>
<proteinExistence type="predicted"/>
<organism evidence="1">
    <name type="scientific">Satyrvirus sp</name>
    <dbReference type="NCBI Taxonomy" id="2487771"/>
    <lineage>
        <taxon>Viruses</taxon>
        <taxon>Varidnaviria</taxon>
        <taxon>Bamfordvirae</taxon>
        <taxon>Nucleocytoviricota</taxon>
        <taxon>Megaviricetes</taxon>
        <taxon>Imitervirales</taxon>
        <taxon>Mimiviridae</taxon>
        <taxon>Megamimivirinae</taxon>
    </lineage>
</organism>
<sequence>NNKRNYQYEILNHLPEHLMLMDEKDILEICQKTNFSVLSVGREYYPPNNTLDVTAIIQKNILYDYK</sequence>
<reference evidence="1" key="1">
    <citation type="submission" date="2018-10" db="EMBL/GenBank/DDBJ databases">
        <title>Hidden diversity of soil giant viruses.</title>
        <authorList>
            <person name="Schulz F."/>
            <person name="Alteio L."/>
            <person name="Goudeau D."/>
            <person name="Ryan E.M."/>
            <person name="Malmstrom R.R."/>
            <person name="Blanchard J."/>
            <person name="Woyke T."/>
        </authorList>
    </citation>
    <scope>NUCLEOTIDE SEQUENCE</scope>
    <source>
        <strain evidence="1">SAV1</strain>
    </source>
</reference>
<accession>A0A3G5AEU9</accession>
<dbReference type="EMBL" id="MK072468">
    <property type="protein sequence ID" value="AYV85710.1"/>
    <property type="molecule type" value="Genomic_DNA"/>
</dbReference>
<name>A0A3G5AEU9_9VIRU</name>